<reference evidence="3 4" key="1">
    <citation type="journal article" date="2013" name="Nature">
        <title>Insights into bilaterian evolution from three spiralian genomes.</title>
        <authorList>
            <person name="Simakov O."/>
            <person name="Marletaz F."/>
            <person name="Cho S.J."/>
            <person name="Edsinger-Gonzales E."/>
            <person name="Havlak P."/>
            <person name="Hellsten U."/>
            <person name="Kuo D.H."/>
            <person name="Larsson T."/>
            <person name="Lv J."/>
            <person name="Arendt D."/>
            <person name="Savage R."/>
            <person name="Osoegawa K."/>
            <person name="de Jong P."/>
            <person name="Grimwood J."/>
            <person name="Chapman J.A."/>
            <person name="Shapiro H."/>
            <person name="Aerts A."/>
            <person name="Otillar R.P."/>
            <person name="Terry A.Y."/>
            <person name="Boore J.L."/>
            <person name="Grigoriev I.V."/>
            <person name="Lindberg D.R."/>
            <person name="Seaver E.C."/>
            <person name="Weisblat D.A."/>
            <person name="Putnam N.H."/>
            <person name="Rokhsar D.S."/>
        </authorList>
    </citation>
    <scope>NUCLEOTIDE SEQUENCE [LARGE SCALE GENOMIC DNA]</scope>
</reference>
<dbReference type="AlphaFoldDB" id="V4CKG3"/>
<dbReference type="PANTHER" id="PTHR46055:SF3">
    <property type="entry name" value="CIRCADIAN LOCOMOTER OUTPUT CYCLES PROTEIN KAPUT"/>
    <property type="match status" value="1"/>
</dbReference>
<accession>V4CKG3</accession>
<dbReference type="GO" id="GO:0000981">
    <property type="term" value="F:DNA-binding transcription factor activity, RNA polymerase II-specific"/>
    <property type="evidence" value="ECO:0007669"/>
    <property type="project" value="InterPro"/>
</dbReference>
<gene>
    <name evidence="3" type="ORF">LOTGIDRAFT_137978</name>
</gene>
<dbReference type="GO" id="GO:0032922">
    <property type="term" value="P:circadian regulation of gene expression"/>
    <property type="evidence" value="ECO:0007669"/>
    <property type="project" value="InterPro"/>
</dbReference>
<keyword evidence="4" id="KW-1185">Reference proteome</keyword>
<feature type="non-terminal residue" evidence="3">
    <location>
        <position position="1"/>
    </location>
</feature>
<dbReference type="HOGENOM" id="CLU_2596942_0_0_1"/>
<name>V4CKG3_LOTGI</name>
<dbReference type="GO" id="GO:0000978">
    <property type="term" value="F:RNA polymerase II cis-regulatory region sequence-specific DNA binding"/>
    <property type="evidence" value="ECO:0007669"/>
    <property type="project" value="TreeGrafter"/>
</dbReference>
<keyword evidence="2" id="KW-0539">Nucleus</keyword>
<keyword evidence="1" id="KW-0090">Biological rhythms</keyword>
<dbReference type="KEGG" id="lgi:LOTGIDRAFT_137978"/>
<dbReference type="RefSeq" id="XP_009046619.1">
    <property type="nucleotide sequence ID" value="XM_009048371.1"/>
</dbReference>
<evidence type="ECO:0000313" key="4">
    <source>
        <dbReference type="Proteomes" id="UP000030746"/>
    </source>
</evidence>
<dbReference type="OMA" id="QNAYVCA"/>
<dbReference type="CDD" id="cd00130">
    <property type="entry name" value="PAS"/>
    <property type="match status" value="1"/>
</dbReference>
<dbReference type="EMBL" id="KB200130">
    <property type="protein sequence ID" value="ESP02735.1"/>
    <property type="molecule type" value="Genomic_DNA"/>
</dbReference>
<dbReference type="CTD" id="20233977"/>
<dbReference type="OrthoDB" id="411251at2759"/>
<dbReference type="InterPro" id="IPR047230">
    <property type="entry name" value="CLOCK-like"/>
</dbReference>
<dbReference type="Pfam" id="PF14598">
    <property type="entry name" value="PAS_11"/>
    <property type="match status" value="1"/>
</dbReference>
<dbReference type="InterPro" id="IPR035965">
    <property type="entry name" value="PAS-like_dom_sf"/>
</dbReference>
<dbReference type="STRING" id="225164.V4CKG3"/>
<evidence type="ECO:0000313" key="3">
    <source>
        <dbReference type="EMBL" id="ESP02735.1"/>
    </source>
</evidence>
<dbReference type="SUPFAM" id="SSF55785">
    <property type="entry name" value="PYP-like sensor domain (PAS domain)"/>
    <property type="match status" value="1"/>
</dbReference>
<dbReference type="GO" id="GO:1990513">
    <property type="term" value="C:CLOCK-BMAL transcription complex"/>
    <property type="evidence" value="ECO:0007669"/>
    <property type="project" value="TreeGrafter"/>
</dbReference>
<proteinExistence type="predicted"/>
<evidence type="ECO:0000256" key="2">
    <source>
        <dbReference type="ARBA" id="ARBA00023242"/>
    </source>
</evidence>
<dbReference type="Gene3D" id="3.30.450.20">
    <property type="entry name" value="PAS domain"/>
    <property type="match status" value="1"/>
</dbReference>
<dbReference type="PANTHER" id="PTHR46055">
    <property type="entry name" value="CIRCADIAN LOCOMOTER OUTPUT CYCLES PROTEIN KAPUT"/>
    <property type="match status" value="1"/>
</dbReference>
<dbReference type="InterPro" id="IPR000014">
    <property type="entry name" value="PAS"/>
</dbReference>
<protein>
    <recommendedName>
        <fullName evidence="5">PAS fold-3 domain-containing protein</fullName>
    </recommendedName>
</protein>
<dbReference type="GeneID" id="20233977"/>
<organism evidence="3 4">
    <name type="scientific">Lottia gigantea</name>
    <name type="common">Giant owl limpet</name>
    <dbReference type="NCBI Taxonomy" id="225164"/>
    <lineage>
        <taxon>Eukaryota</taxon>
        <taxon>Metazoa</taxon>
        <taxon>Spiralia</taxon>
        <taxon>Lophotrochozoa</taxon>
        <taxon>Mollusca</taxon>
        <taxon>Gastropoda</taxon>
        <taxon>Patellogastropoda</taxon>
        <taxon>Lottioidea</taxon>
        <taxon>Lottiidae</taxon>
        <taxon>Lottia</taxon>
    </lineage>
</organism>
<evidence type="ECO:0000256" key="1">
    <source>
        <dbReference type="ARBA" id="ARBA00023108"/>
    </source>
</evidence>
<evidence type="ECO:0008006" key="5">
    <source>
        <dbReference type="Google" id="ProtNLM"/>
    </source>
</evidence>
<dbReference type="Proteomes" id="UP000030746">
    <property type="component" value="Unassembled WGS sequence"/>
</dbReference>
<sequence>LGTSGYDYYHSDDLIKVAECHEQLLTAGEGSSCCYRFLTKGRQWIWMKSNYYITYNQWNSKPEFIVCSNKIIRYGKSVRK</sequence>